<reference evidence="1 2" key="1">
    <citation type="submission" date="2018-06" db="EMBL/GenBank/DDBJ databases">
        <authorList>
            <consortium name="Pathogen Informatics"/>
            <person name="Doyle S."/>
        </authorList>
    </citation>
    <scope>NUCLEOTIDE SEQUENCE [LARGE SCALE GENOMIC DNA]</scope>
    <source>
        <strain evidence="1 2">NCTC5047</strain>
    </source>
</reference>
<sequence length="104" mass="11232">MIGIVGGTDVPLRLVEHKVTRAILLGQRISVILHLVLRLELKRGIFHNVAVHGNAAAANFTPGNSPADAELLSDKLIKSHEIFLACHSAGAGKSPEKEEFHRLV</sequence>
<accession>A0A377XRY3</accession>
<gene>
    <name evidence="1" type="ORF">NCTC5047_05765</name>
</gene>
<proteinExistence type="predicted"/>
<dbReference type="AlphaFoldDB" id="A0A377XRY3"/>
<evidence type="ECO:0000313" key="2">
    <source>
        <dbReference type="Proteomes" id="UP000254340"/>
    </source>
</evidence>
<dbReference type="EMBL" id="UGLH01000006">
    <property type="protein sequence ID" value="STT84704.1"/>
    <property type="molecule type" value="Genomic_DNA"/>
</dbReference>
<dbReference type="Proteomes" id="UP000254340">
    <property type="component" value="Unassembled WGS sequence"/>
</dbReference>
<organism evidence="1 2">
    <name type="scientific">Klebsiella pneumoniae</name>
    <dbReference type="NCBI Taxonomy" id="573"/>
    <lineage>
        <taxon>Bacteria</taxon>
        <taxon>Pseudomonadati</taxon>
        <taxon>Pseudomonadota</taxon>
        <taxon>Gammaproteobacteria</taxon>
        <taxon>Enterobacterales</taxon>
        <taxon>Enterobacteriaceae</taxon>
        <taxon>Klebsiella/Raoultella group</taxon>
        <taxon>Klebsiella</taxon>
        <taxon>Klebsiella pneumoniae complex</taxon>
    </lineage>
</organism>
<evidence type="ECO:0000313" key="1">
    <source>
        <dbReference type="EMBL" id="STT84704.1"/>
    </source>
</evidence>
<protein>
    <submittedName>
        <fullName evidence="1">Uncharacterized protein</fullName>
    </submittedName>
</protein>
<name>A0A377XRY3_KLEPN</name>